<dbReference type="PROSITE" id="PS50006">
    <property type="entry name" value="FHA_DOMAIN"/>
    <property type="match status" value="1"/>
</dbReference>
<evidence type="ECO:0000313" key="3">
    <source>
        <dbReference type="EMBL" id="MFB9377157.1"/>
    </source>
</evidence>
<keyword evidence="4" id="KW-1185">Reference proteome</keyword>
<dbReference type="PANTHER" id="PTHR23308">
    <property type="entry name" value="NUCLEAR INHIBITOR OF PROTEIN PHOSPHATASE-1"/>
    <property type="match status" value="1"/>
</dbReference>
<dbReference type="InterPro" id="IPR050923">
    <property type="entry name" value="Cell_Proc_Reg/RNA_Proc"/>
</dbReference>
<dbReference type="RefSeq" id="WP_380135006.1">
    <property type="nucleotide sequence ID" value="NZ_JBHLUI010000003.1"/>
</dbReference>
<dbReference type="InterPro" id="IPR022128">
    <property type="entry name" value="FhaA_N"/>
</dbReference>
<dbReference type="SMART" id="SM00240">
    <property type="entry name" value="FHA"/>
    <property type="match status" value="1"/>
</dbReference>
<sequence>MGVLDRFERGVERAVNGVFNKAFRSSEVQPVEVASALKRELDDRAAVLARGRTLVPNSFVVELSRSDHDRIASWQDTLSDELVATVTQHAEKQRYSFVGPVRVDFHEAEDLDTGLFRVLAATVKGRVAPATPKASTAGRPKLEVDGRGYVLADAVTVIGRASEADVIVDDPGVSRRHAEVRLSPHGARLVDLGSTNGTFVDGERISSTELYDGTIVTVGRTRLVFSSGRHEDGWS</sequence>
<dbReference type="InterPro" id="IPR000253">
    <property type="entry name" value="FHA_dom"/>
</dbReference>
<dbReference type="EMBL" id="JBHMDM010000004">
    <property type="protein sequence ID" value="MFB9377157.1"/>
    <property type="molecule type" value="Genomic_DNA"/>
</dbReference>
<protein>
    <submittedName>
        <fullName evidence="3">FhaA domain-containing protein</fullName>
    </submittedName>
</protein>
<accession>A0ABV5LSW9</accession>
<dbReference type="Gene3D" id="3.30.2320.60">
    <property type="entry name" value="FhaA, phosphopeptide-binding domain (DUF3662)"/>
    <property type="match status" value="1"/>
</dbReference>
<gene>
    <name evidence="3" type="ORF">ACFFVI_09255</name>
</gene>
<organism evidence="3 4">
    <name type="scientific">Kineococcus gynurae</name>
    <dbReference type="NCBI Taxonomy" id="452979"/>
    <lineage>
        <taxon>Bacteria</taxon>
        <taxon>Bacillati</taxon>
        <taxon>Actinomycetota</taxon>
        <taxon>Actinomycetes</taxon>
        <taxon>Kineosporiales</taxon>
        <taxon>Kineosporiaceae</taxon>
        <taxon>Kineococcus</taxon>
    </lineage>
</organism>
<dbReference type="Pfam" id="PF12401">
    <property type="entry name" value="FhaA_N"/>
    <property type="match status" value="1"/>
</dbReference>
<dbReference type="Proteomes" id="UP001589748">
    <property type="component" value="Unassembled WGS sequence"/>
</dbReference>
<evidence type="ECO:0000259" key="2">
    <source>
        <dbReference type="PROSITE" id="PS50006"/>
    </source>
</evidence>
<evidence type="ECO:0000256" key="1">
    <source>
        <dbReference type="ARBA" id="ARBA00022553"/>
    </source>
</evidence>
<dbReference type="SUPFAM" id="SSF49879">
    <property type="entry name" value="SMAD/FHA domain"/>
    <property type="match status" value="1"/>
</dbReference>
<dbReference type="InterPro" id="IPR042287">
    <property type="entry name" value="FhaA_N_sf"/>
</dbReference>
<evidence type="ECO:0000313" key="4">
    <source>
        <dbReference type="Proteomes" id="UP001589748"/>
    </source>
</evidence>
<dbReference type="Pfam" id="PF00498">
    <property type="entry name" value="FHA"/>
    <property type="match status" value="1"/>
</dbReference>
<keyword evidence="1" id="KW-0597">Phosphoprotein</keyword>
<reference evidence="3 4" key="1">
    <citation type="submission" date="2024-09" db="EMBL/GenBank/DDBJ databases">
        <authorList>
            <person name="Sun Q."/>
            <person name="Mori K."/>
        </authorList>
    </citation>
    <scope>NUCLEOTIDE SEQUENCE [LARGE SCALE GENOMIC DNA]</scope>
    <source>
        <strain evidence="3 4">TISTR 1856</strain>
    </source>
</reference>
<feature type="domain" description="FHA" evidence="2">
    <location>
        <begin position="156"/>
        <end position="205"/>
    </location>
</feature>
<proteinExistence type="predicted"/>
<dbReference type="InterPro" id="IPR008984">
    <property type="entry name" value="SMAD_FHA_dom_sf"/>
</dbReference>
<comment type="caution">
    <text evidence="3">The sequence shown here is derived from an EMBL/GenBank/DDBJ whole genome shotgun (WGS) entry which is preliminary data.</text>
</comment>
<dbReference type="Gene3D" id="2.60.200.20">
    <property type="match status" value="1"/>
</dbReference>
<name>A0ABV5LSW9_9ACTN</name>
<dbReference type="CDD" id="cd00060">
    <property type="entry name" value="FHA"/>
    <property type="match status" value="1"/>
</dbReference>